<dbReference type="Proteomes" id="UP000469545">
    <property type="component" value="Unassembled WGS sequence"/>
</dbReference>
<dbReference type="GO" id="GO:0016787">
    <property type="term" value="F:hydrolase activity"/>
    <property type="evidence" value="ECO:0007669"/>
    <property type="project" value="UniProtKB-KW"/>
</dbReference>
<feature type="region of interest" description="Disordered" evidence="1">
    <location>
        <begin position="117"/>
        <end position="147"/>
    </location>
</feature>
<accession>A0A6N9UE49</accession>
<dbReference type="InterPro" id="IPR050266">
    <property type="entry name" value="AB_hydrolase_sf"/>
</dbReference>
<dbReference type="InterPro" id="IPR029058">
    <property type="entry name" value="AB_hydrolase_fold"/>
</dbReference>
<keyword evidence="4" id="KW-1185">Reference proteome</keyword>
<protein>
    <submittedName>
        <fullName evidence="3">Alpha/beta hydrolase</fullName>
    </submittedName>
</protein>
<gene>
    <name evidence="3" type="ORF">G3I46_05420</name>
</gene>
<sequence>MDLDVCVGGEGSPVLVLHGAPGPVALTALAEHLARSHYVVAPTHPGWEGTARPDDLNSVPALAAVCLELLDRLGLSRVTVVGTSFGGWVATQVALDGREGQVSRLVLMDAIGPVIPGHRITVPSGPPTPRPSDPAARPPARGGPPARTTAALRAYAGPDMEDPGLLPRLGRLALPVLVIWGGDDTVVTPAYGRAYADAFPQSRFALVPGAGHQPLREEPEAVLALLDDFLGPQDRTGRP</sequence>
<dbReference type="EMBL" id="JAAGMB010000120">
    <property type="protein sequence ID" value="NEB15957.1"/>
    <property type="molecule type" value="Genomic_DNA"/>
</dbReference>
<organism evidence="3 4">
    <name type="scientific">Streptomyces coelicoflavus</name>
    <dbReference type="NCBI Taxonomy" id="285562"/>
    <lineage>
        <taxon>Bacteria</taxon>
        <taxon>Bacillati</taxon>
        <taxon>Actinomycetota</taxon>
        <taxon>Actinomycetes</taxon>
        <taxon>Kitasatosporales</taxon>
        <taxon>Streptomycetaceae</taxon>
        <taxon>Streptomyces</taxon>
    </lineage>
</organism>
<name>A0A6N9UE49_9ACTN</name>
<evidence type="ECO:0000313" key="4">
    <source>
        <dbReference type="Proteomes" id="UP000469545"/>
    </source>
</evidence>
<comment type="caution">
    <text evidence="3">The sequence shown here is derived from an EMBL/GenBank/DDBJ whole genome shotgun (WGS) entry which is preliminary data.</text>
</comment>
<dbReference type="Gene3D" id="3.40.50.1820">
    <property type="entry name" value="alpha/beta hydrolase"/>
    <property type="match status" value="1"/>
</dbReference>
<dbReference type="Pfam" id="PF12697">
    <property type="entry name" value="Abhydrolase_6"/>
    <property type="match status" value="1"/>
</dbReference>
<dbReference type="PANTHER" id="PTHR43798:SF33">
    <property type="entry name" value="HYDROLASE, PUTATIVE (AFU_ORTHOLOGUE AFUA_2G14860)-RELATED"/>
    <property type="match status" value="1"/>
</dbReference>
<dbReference type="PANTHER" id="PTHR43798">
    <property type="entry name" value="MONOACYLGLYCEROL LIPASE"/>
    <property type="match status" value="1"/>
</dbReference>
<reference evidence="3 4" key="1">
    <citation type="submission" date="2020-01" db="EMBL/GenBank/DDBJ databases">
        <title>Insect and environment-associated Actinomycetes.</title>
        <authorList>
            <person name="Currrie C."/>
            <person name="Chevrette M."/>
            <person name="Carlson C."/>
            <person name="Stubbendieck R."/>
            <person name="Wendt-Pienkowski E."/>
        </authorList>
    </citation>
    <scope>NUCLEOTIDE SEQUENCE [LARGE SCALE GENOMIC DNA]</scope>
    <source>
        <strain evidence="3 4">SID14172</strain>
    </source>
</reference>
<keyword evidence="3" id="KW-0378">Hydrolase</keyword>
<dbReference type="InterPro" id="IPR000073">
    <property type="entry name" value="AB_hydrolase_1"/>
</dbReference>
<evidence type="ECO:0000313" key="3">
    <source>
        <dbReference type="EMBL" id="NEB15957.1"/>
    </source>
</evidence>
<evidence type="ECO:0000259" key="2">
    <source>
        <dbReference type="Pfam" id="PF12697"/>
    </source>
</evidence>
<dbReference type="AlphaFoldDB" id="A0A6N9UE49"/>
<feature type="compositionally biased region" description="Low complexity" evidence="1">
    <location>
        <begin position="133"/>
        <end position="147"/>
    </location>
</feature>
<proteinExistence type="predicted"/>
<dbReference type="GO" id="GO:0016020">
    <property type="term" value="C:membrane"/>
    <property type="evidence" value="ECO:0007669"/>
    <property type="project" value="TreeGrafter"/>
</dbReference>
<feature type="domain" description="AB hydrolase-1" evidence="2">
    <location>
        <begin position="14"/>
        <end position="224"/>
    </location>
</feature>
<evidence type="ECO:0000256" key="1">
    <source>
        <dbReference type="SAM" id="MobiDB-lite"/>
    </source>
</evidence>
<dbReference type="SUPFAM" id="SSF53474">
    <property type="entry name" value="alpha/beta-Hydrolases"/>
    <property type="match status" value="1"/>
</dbReference>